<keyword evidence="7 12" id="KW-0648">Protein biosynthesis</keyword>
<evidence type="ECO:0000313" key="16">
    <source>
        <dbReference type="EMBL" id="AZQ62561.1"/>
    </source>
</evidence>
<dbReference type="Gene3D" id="3.90.740.10">
    <property type="entry name" value="Valyl/Leucyl/Isoleucyl-tRNA synthetase, editing domain"/>
    <property type="match status" value="1"/>
</dbReference>
<dbReference type="InterPro" id="IPR002300">
    <property type="entry name" value="aa-tRNA-synth_Ia"/>
</dbReference>
<keyword evidence="3 12" id="KW-0963">Cytoplasm</keyword>
<evidence type="ECO:0000256" key="11">
    <source>
        <dbReference type="ARBA" id="ARBA00060830"/>
    </source>
</evidence>
<keyword evidence="17" id="KW-1185">Reference proteome</keyword>
<dbReference type="Gene3D" id="1.10.730.10">
    <property type="entry name" value="Isoleucyl-tRNA Synthetase, Domain 1"/>
    <property type="match status" value="1"/>
</dbReference>
<dbReference type="NCBIfam" id="NF004349">
    <property type="entry name" value="PRK05729.1"/>
    <property type="match status" value="1"/>
</dbReference>
<dbReference type="GO" id="GO:0005524">
    <property type="term" value="F:ATP binding"/>
    <property type="evidence" value="ECO:0007669"/>
    <property type="project" value="UniProtKB-UniRule"/>
</dbReference>
<dbReference type="InterPro" id="IPR010978">
    <property type="entry name" value="tRNA-bd_arm"/>
</dbReference>
<evidence type="ECO:0000313" key="17">
    <source>
        <dbReference type="Proteomes" id="UP000267268"/>
    </source>
</evidence>
<feature type="short sequence motif" description="'KMSKS' region" evidence="12">
    <location>
        <begin position="535"/>
        <end position="539"/>
    </location>
</feature>
<dbReference type="Pfam" id="PF08264">
    <property type="entry name" value="Anticodon_1"/>
    <property type="match status" value="1"/>
</dbReference>
<evidence type="ECO:0000256" key="12">
    <source>
        <dbReference type="HAMAP-Rule" id="MF_02004"/>
    </source>
</evidence>
<dbReference type="EMBL" id="CP034562">
    <property type="protein sequence ID" value="AZQ62561.1"/>
    <property type="molecule type" value="Genomic_DNA"/>
</dbReference>
<dbReference type="GO" id="GO:0005829">
    <property type="term" value="C:cytosol"/>
    <property type="evidence" value="ECO:0007669"/>
    <property type="project" value="TreeGrafter"/>
</dbReference>
<dbReference type="CDD" id="cd07962">
    <property type="entry name" value="Anticodon_Ia_Val"/>
    <property type="match status" value="1"/>
</dbReference>
<dbReference type="FunFam" id="1.10.287.380:FF:000001">
    <property type="entry name" value="Valine--tRNA ligase"/>
    <property type="match status" value="1"/>
</dbReference>
<evidence type="ECO:0000256" key="9">
    <source>
        <dbReference type="ARBA" id="ARBA00023146"/>
    </source>
</evidence>
<dbReference type="PANTHER" id="PTHR11946">
    <property type="entry name" value="VALYL-TRNA SYNTHETASES"/>
    <property type="match status" value="1"/>
</dbReference>
<dbReference type="SUPFAM" id="SSF50677">
    <property type="entry name" value="ValRS/IleRS/LeuRS editing domain"/>
    <property type="match status" value="1"/>
</dbReference>
<dbReference type="NCBIfam" id="TIGR00422">
    <property type="entry name" value="valS"/>
    <property type="match status" value="1"/>
</dbReference>
<sequence length="876" mass="99644">MELASKYNPQNIEDKWYQFWLENKYFHSEPNPNKKPFTVVIPPPNVTGVLHMGHMLNNTIQDVLVRRARMRGFEACWVPGTDHASIATEAKVVKMLKEEKNIAKKDITRDEFMGYAWEWKEKYGGIILDQLQKLGASCDWDRTKFTMDEDMSKAVIKVFVDLYKKGWVYRGARMVNWDPTGKTALSDEEVIHKEVNSKLYYVKYPIVGKEGEFVTIATTRPETIPADAGICVNPNDERFKDLIGKKVIVPTTDREIPVFGDDYVDIEFGTGCLKVTPAHDINDYGLGLKHNLEVIDIIEEDGTINAKAGAKYDGKDRFVVRKEIIKDLEAAGNLVKVEELVNKVGTSERTGAVIEPRISTQWFVSMKEISKPALENVMNDTIQLHPAKFKNTYRHWMENVKDWCISRQLWWGQQIPAFYLPNGEYVVAETSEEALALAQEKDPSITSLDQLIQDEDVLDTWFSSWLWPISVFDGITNPENEEINYYYPTDDLVTGPDILFFWVARMIIAGYEWKGELPFKNVYLTGIVRDGEGRKMSKSLGNSPDPLDLMKIYGADGVRVGLLLSAAAGNDLLFDEKLCEQGRNFANKIWNALRLVKGLEVTDAPQPEANKIAIDWFESRFNAVLEEVDANCDKYRLSDALMSIYKLVWDDFCSWYLEMIKPEYGSPIDKATLEATIKFFEKIVKLLHPFMPFLTEEIWHVIGDRKEGEACVVAEYPTVQPFDVTLLEQAAAAFDVISQVRNVRNQKQIGPKVPLPMSIMTKDTTVYDRFGGIITKLANLESLTMVDAEVEGATQFVYKSDTCFIDVADQIDVEAEKEKMSKELEYTKGFIASVEKKLSNERFVANAPEAVVAKERQKMADAESKIKVLEDALAKL</sequence>
<evidence type="ECO:0000256" key="2">
    <source>
        <dbReference type="ARBA" id="ARBA00011245"/>
    </source>
</evidence>
<keyword evidence="9 12" id="KW-0030">Aminoacyl-tRNA synthetase</keyword>
<dbReference type="Pfam" id="PF00133">
    <property type="entry name" value="tRNA-synt_1"/>
    <property type="match status" value="1"/>
</dbReference>
<comment type="similarity">
    <text evidence="11 12">Belongs to the class-I aminoacyl-tRNA synthetase family. ValS type 1 subfamily.</text>
</comment>
<dbReference type="GO" id="GO:0002161">
    <property type="term" value="F:aminoacyl-tRNA deacylase activity"/>
    <property type="evidence" value="ECO:0007669"/>
    <property type="project" value="InterPro"/>
</dbReference>
<dbReference type="InterPro" id="IPR002303">
    <property type="entry name" value="Valyl-tRNA_ligase"/>
</dbReference>
<comment type="function">
    <text evidence="12">Catalyzes the attachment of valine to tRNA(Val). As ValRS can inadvertently accommodate and process structurally similar amino acids such as threonine, to avoid such errors, it has a 'posttransfer' editing activity that hydrolyzes mischarged Thr-tRNA(Val) in a tRNA-dependent manner.</text>
</comment>
<dbReference type="SUPFAM" id="SSF52374">
    <property type="entry name" value="Nucleotidylyl transferase"/>
    <property type="match status" value="1"/>
</dbReference>
<protein>
    <recommendedName>
        <fullName evidence="12">Valine--tRNA ligase</fullName>
        <ecNumber evidence="12">6.1.1.9</ecNumber>
    </recommendedName>
    <alternativeName>
        <fullName evidence="12">Valyl-tRNA synthetase</fullName>
        <shortName evidence="12">ValRS</shortName>
    </alternativeName>
</protein>
<dbReference type="OrthoDB" id="9810365at2"/>
<dbReference type="EC" id="6.1.1.9" evidence="12"/>
<dbReference type="CDD" id="cd00817">
    <property type="entry name" value="ValRS_core"/>
    <property type="match status" value="1"/>
</dbReference>
<dbReference type="SUPFAM" id="SSF46589">
    <property type="entry name" value="tRNA-binding arm"/>
    <property type="match status" value="1"/>
</dbReference>
<keyword evidence="6 12" id="KW-0067">ATP-binding</keyword>
<dbReference type="InterPro" id="IPR019499">
    <property type="entry name" value="Val-tRNA_synth_tRNA-bd"/>
</dbReference>
<evidence type="ECO:0000256" key="7">
    <source>
        <dbReference type="ARBA" id="ARBA00022917"/>
    </source>
</evidence>
<dbReference type="InterPro" id="IPR014729">
    <property type="entry name" value="Rossmann-like_a/b/a_fold"/>
</dbReference>
<dbReference type="InterPro" id="IPR037118">
    <property type="entry name" value="Val-tRNA_synth_C_sf"/>
</dbReference>
<evidence type="ECO:0000256" key="6">
    <source>
        <dbReference type="ARBA" id="ARBA00022840"/>
    </source>
</evidence>
<dbReference type="InterPro" id="IPR001412">
    <property type="entry name" value="aa-tRNA-synth_I_CS"/>
</dbReference>
<dbReference type="Pfam" id="PF10458">
    <property type="entry name" value="Val_tRNA-synt_C"/>
    <property type="match status" value="1"/>
</dbReference>
<evidence type="ECO:0000256" key="5">
    <source>
        <dbReference type="ARBA" id="ARBA00022741"/>
    </source>
</evidence>
<keyword evidence="4 12" id="KW-0436">Ligase</keyword>
<comment type="domain">
    <text evidence="12">The C-terminal coiled-coil domain is crucial for aminoacylation activity.</text>
</comment>
<feature type="binding site" evidence="12">
    <location>
        <position position="538"/>
    </location>
    <ligand>
        <name>ATP</name>
        <dbReference type="ChEBI" id="CHEBI:30616"/>
    </ligand>
</feature>
<organism evidence="16 17">
    <name type="scientific">Flammeovirga pectinis</name>
    <dbReference type="NCBI Taxonomy" id="2494373"/>
    <lineage>
        <taxon>Bacteria</taxon>
        <taxon>Pseudomonadati</taxon>
        <taxon>Bacteroidota</taxon>
        <taxon>Cytophagia</taxon>
        <taxon>Cytophagales</taxon>
        <taxon>Flammeovirgaceae</taxon>
        <taxon>Flammeovirga</taxon>
    </lineage>
</organism>
<dbReference type="InterPro" id="IPR009008">
    <property type="entry name" value="Val/Leu/Ile-tRNA-synth_edit"/>
</dbReference>
<dbReference type="InterPro" id="IPR013155">
    <property type="entry name" value="M/V/L/I-tRNA-synth_anticd-bd"/>
</dbReference>
<feature type="domain" description="Valyl-tRNA synthetase tRNA-binding arm" evidence="15">
    <location>
        <begin position="812"/>
        <end position="876"/>
    </location>
</feature>
<comment type="catalytic activity">
    <reaction evidence="10 12">
        <text>tRNA(Val) + L-valine + ATP = L-valyl-tRNA(Val) + AMP + diphosphate</text>
        <dbReference type="Rhea" id="RHEA:10704"/>
        <dbReference type="Rhea" id="RHEA-COMP:9672"/>
        <dbReference type="Rhea" id="RHEA-COMP:9708"/>
        <dbReference type="ChEBI" id="CHEBI:30616"/>
        <dbReference type="ChEBI" id="CHEBI:33019"/>
        <dbReference type="ChEBI" id="CHEBI:57762"/>
        <dbReference type="ChEBI" id="CHEBI:78442"/>
        <dbReference type="ChEBI" id="CHEBI:78537"/>
        <dbReference type="ChEBI" id="CHEBI:456215"/>
        <dbReference type="EC" id="6.1.1.9"/>
    </reaction>
</comment>
<gene>
    <name evidence="12" type="primary">valS</name>
    <name evidence="16" type="ORF">EI427_10035</name>
</gene>
<evidence type="ECO:0000259" key="15">
    <source>
        <dbReference type="Pfam" id="PF10458"/>
    </source>
</evidence>
<reference evidence="16 17" key="1">
    <citation type="submission" date="2018-12" db="EMBL/GenBank/DDBJ databases">
        <title>Flammeovirga pectinis sp. nov., isolated from the gut of the Korean scallop, Patinopecten yessoensis.</title>
        <authorList>
            <person name="Bae J.-W."/>
            <person name="Jeong Y.-S."/>
            <person name="Kang W."/>
        </authorList>
    </citation>
    <scope>NUCLEOTIDE SEQUENCE [LARGE SCALE GENOMIC DNA]</scope>
    <source>
        <strain evidence="16 17">L12M1</strain>
    </source>
</reference>
<feature type="short sequence motif" description="'HIGH' region" evidence="12">
    <location>
        <begin position="44"/>
        <end position="54"/>
    </location>
</feature>
<dbReference type="FunFam" id="3.40.50.620:FF:000032">
    <property type="entry name" value="Valine--tRNA ligase"/>
    <property type="match status" value="1"/>
</dbReference>
<dbReference type="Gene3D" id="3.40.50.620">
    <property type="entry name" value="HUPs"/>
    <property type="match status" value="2"/>
</dbReference>
<dbReference type="RefSeq" id="WP_126614186.1">
    <property type="nucleotide sequence ID" value="NZ_CP034562.1"/>
</dbReference>
<dbReference type="InterPro" id="IPR009080">
    <property type="entry name" value="tRNAsynth_Ia_anticodon-bd"/>
</dbReference>
<dbReference type="PANTHER" id="PTHR11946:SF109">
    <property type="entry name" value="VALINE--TRNA LIGASE"/>
    <property type="match status" value="1"/>
</dbReference>
<name>A0A3S9P2X7_9BACT</name>
<dbReference type="KEGG" id="fll:EI427_10035"/>
<evidence type="ECO:0000256" key="10">
    <source>
        <dbReference type="ARBA" id="ARBA00047552"/>
    </source>
</evidence>
<dbReference type="PRINTS" id="PR00986">
    <property type="entry name" value="TRNASYNTHVAL"/>
</dbReference>
<dbReference type="PROSITE" id="PS00178">
    <property type="entry name" value="AA_TRNA_LIGASE_I"/>
    <property type="match status" value="1"/>
</dbReference>
<dbReference type="GO" id="GO:0004832">
    <property type="term" value="F:valine-tRNA ligase activity"/>
    <property type="evidence" value="ECO:0007669"/>
    <property type="project" value="UniProtKB-UniRule"/>
</dbReference>
<evidence type="ECO:0000256" key="8">
    <source>
        <dbReference type="ARBA" id="ARBA00023054"/>
    </source>
</evidence>
<evidence type="ECO:0000256" key="4">
    <source>
        <dbReference type="ARBA" id="ARBA00022598"/>
    </source>
</evidence>
<evidence type="ECO:0000259" key="13">
    <source>
        <dbReference type="Pfam" id="PF00133"/>
    </source>
</evidence>
<dbReference type="Proteomes" id="UP000267268">
    <property type="component" value="Chromosome 1"/>
</dbReference>
<dbReference type="HAMAP" id="MF_02004">
    <property type="entry name" value="Val_tRNA_synth_type1"/>
    <property type="match status" value="1"/>
</dbReference>
<comment type="subunit">
    <text evidence="2 12">Monomer.</text>
</comment>
<evidence type="ECO:0000256" key="1">
    <source>
        <dbReference type="ARBA" id="ARBA00004496"/>
    </source>
</evidence>
<keyword evidence="5 12" id="KW-0547">Nucleotide-binding</keyword>
<dbReference type="GO" id="GO:0006438">
    <property type="term" value="P:valyl-tRNA aminoacylation"/>
    <property type="evidence" value="ECO:0007669"/>
    <property type="project" value="UniProtKB-UniRule"/>
</dbReference>
<proteinExistence type="inferred from homology"/>
<accession>A0A3S9P2X7</accession>
<dbReference type="AlphaFoldDB" id="A0A3S9P2X7"/>
<dbReference type="Gene3D" id="1.10.287.380">
    <property type="entry name" value="Valyl-tRNA synthetase, C-terminal domain"/>
    <property type="match status" value="1"/>
</dbReference>
<evidence type="ECO:0000256" key="3">
    <source>
        <dbReference type="ARBA" id="ARBA00022490"/>
    </source>
</evidence>
<feature type="domain" description="Aminoacyl-tRNA synthetase class Ia" evidence="13">
    <location>
        <begin position="15"/>
        <end position="572"/>
    </location>
</feature>
<comment type="domain">
    <text evidence="12">ValRS has two distinct active sites: one for aminoacylation and one for editing. The misactivated threonine is translocated from the active site to the editing site.</text>
</comment>
<dbReference type="SUPFAM" id="SSF47323">
    <property type="entry name" value="Anticodon-binding domain of a subclass of class I aminoacyl-tRNA synthetases"/>
    <property type="match status" value="1"/>
</dbReference>
<comment type="subcellular location">
    <subcellularLocation>
        <location evidence="1 12">Cytoplasm</location>
    </subcellularLocation>
</comment>
<feature type="domain" description="Methionyl/Valyl/Leucyl/Isoleucyl-tRNA synthetase anticodon-binding" evidence="14">
    <location>
        <begin position="616"/>
        <end position="756"/>
    </location>
</feature>
<dbReference type="InterPro" id="IPR033705">
    <property type="entry name" value="Anticodon_Ia_Val"/>
</dbReference>
<evidence type="ECO:0000259" key="14">
    <source>
        <dbReference type="Pfam" id="PF08264"/>
    </source>
</evidence>
<keyword evidence="8 12" id="KW-0175">Coiled coil</keyword>